<feature type="compositionally biased region" description="Basic and acidic residues" evidence="1">
    <location>
        <begin position="142"/>
        <end position="158"/>
    </location>
</feature>
<dbReference type="EMBL" id="CDMY01000176">
    <property type="protein sequence ID" value="CEL93514.1"/>
    <property type="molecule type" value="Genomic_DNA"/>
</dbReference>
<evidence type="ECO:0000313" key="2">
    <source>
        <dbReference type="EMBL" id="CEL93514.1"/>
    </source>
</evidence>
<proteinExistence type="predicted"/>
<feature type="compositionally biased region" description="Low complexity" evidence="1">
    <location>
        <begin position="540"/>
        <end position="555"/>
    </location>
</feature>
<dbReference type="AlphaFoldDB" id="A0A0G4ED79"/>
<feature type="region of interest" description="Disordered" evidence="1">
    <location>
        <begin position="25"/>
        <end position="249"/>
    </location>
</feature>
<dbReference type="InParanoid" id="A0A0G4ED79"/>
<accession>A0A0G4ED79</accession>
<protein>
    <submittedName>
        <fullName evidence="2">Uncharacterized protein</fullName>
    </submittedName>
</protein>
<dbReference type="VEuPathDB" id="CryptoDB:Vbra_11224"/>
<feature type="compositionally biased region" description="Low complexity" evidence="1">
    <location>
        <begin position="190"/>
        <end position="200"/>
    </location>
</feature>
<reference evidence="2 3" key="1">
    <citation type="submission" date="2014-11" db="EMBL/GenBank/DDBJ databases">
        <authorList>
            <person name="Zhu J."/>
            <person name="Qi W."/>
            <person name="Song R."/>
        </authorList>
    </citation>
    <scope>NUCLEOTIDE SEQUENCE [LARGE SCALE GENOMIC DNA]</scope>
</reference>
<feature type="compositionally biased region" description="Basic and acidic residues" evidence="1">
    <location>
        <begin position="381"/>
        <end position="390"/>
    </location>
</feature>
<sequence>MSRRTRTREKGQLRAEWATFARMVMCGGGGSGAAASEGRSPPRPCGPTDQPQQGPCEQQEEEEVGGERGDDCDESRGVLGGGVREGGLSLVQPRGHLYLSSPGDQFVCPPHARKNPPGESQGATAGAGGGGARVDVDGESVGSDKPKSPPTDTDDKMRTSHPSSKRSELVVPHATGKGQSAAEGGHTDTAASAAASASSAAPPPPPPGAPVDNKALIHKIQVHGSKSSTSVDPEAPAHAGSPRDGQPLLGFIDDWAAEKGMDTIRQKLTAEETADTDWRDTISTPRLRAIIEQLLEGESTGPAAGHKVATRSTRADGTGASSPCKNKPTGTWTSSSQYMYGPTLSEGAQQQKQPAHHGGWAVNQGGGGGGVRAHPHGHGRGGPEWRKLSDHGIGVAPTVVQGSIEPSQWLYCSAAPPTSTHLARRTATSFLKRLNAAVKCHIPSGKVLDIERPAAIHKSPTPPRFIFIKMDSTATAEAFLRLEATASTKGPAPLHKRGADSKPAGKSSAYAAVLSPYGRLEWRDLKRMKGRSGPSGRGEGSSSASPSSAGHRGGR</sequence>
<feature type="region of interest" description="Disordered" evidence="1">
    <location>
        <begin position="300"/>
        <end position="390"/>
    </location>
</feature>
<name>A0A0G4ED79_VITBC</name>
<evidence type="ECO:0000313" key="3">
    <source>
        <dbReference type="Proteomes" id="UP000041254"/>
    </source>
</evidence>
<feature type="region of interest" description="Disordered" evidence="1">
    <location>
        <begin position="489"/>
        <end position="508"/>
    </location>
</feature>
<gene>
    <name evidence="2" type="ORF">Vbra_11224</name>
</gene>
<feature type="compositionally biased region" description="Polar residues" evidence="1">
    <location>
        <begin position="319"/>
        <end position="338"/>
    </location>
</feature>
<feature type="region of interest" description="Disordered" evidence="1">
    <location>
        <begin position="523"/>
        <end position="555"/>
    </location>
</feature>
<keyword evidence="3" id="KW-1185">Reference proteome</keyword>
<organism evidence="2 3">
    <name type="scientific">Vitrella brassicaformis (strain CCMP3155)</name>
    <dbReference type="NCBI Taxonomy" id="1169540"/>
    <lineage>
        <taxon>Eukaryota</taxon>
        <taxon>Sar</taxon>
        <taxon>Alveolata</taxon>
        <taxon>Colpodellida</taxon>
        <taxon>Vitrellaceae</taxon>
        <taxon>Vitrella</taxon>
    </lineage>
</organism>
<evidence type="ECO:0000256" key="1">
    <source>
        <dbReference type="SAM" id="MobiDB-lite"/>
    </source>
</evidence>
<dbReference type="Proteomes" id="UP000041254">
    <property type="component" value="Unassembled WGS sequence"/>
</dbReference>